<sequence length="276" mass="31102">MAILPFHGFGLGLRKQHYSEFLETRVPVDFVEVISENFMVDGGRPRRILRQVRERYPVILHGVSLSVGSVDGVDLDYLRRLRNLVDEVEPLFVSDHLSWTRTTSFNSHDLLPLPFNGETLEVVTANVLKTQEVLGREILLENPSSYLNFTSEMKEWEFLSELCARTGCGLLLDVNNVYVSACNNGFDAIQYLDGLFPKDVYQIHLAGHSKGTELLIDTHDQEVPDSVWQLYRHVLPKLGPVATMIERDDAIPELSELLSELDTARFIAGSFGKAAA</sequence>
<dbReference type="RefSeq" id="WP_249846951.1">
    <property type="nucleotide sequence ID" value="NZ_JAMGBD010000001.1"/>
</dbReference>
<keyword evidence="3" id="KW-1185">Reference proteome</keyword>
<evidence type="ECO:0000313" key="3">
    <source>
        <dbReference type="Proteomes" id="UP001165363"/>
    </source>
</evidence>
<comment type="caution">
    <text evidence="2">The sequence shown here is derived from an EMBL/GenBank/DDBJ whole genome shotgun (WGS) entry which is preliminary data.</text>
</comment>
<gene>
    <name evidence="2" type="ORF">LZ536_03755</name>
</gene>
<accession>A0ABT0RK54</accession>
<dbReference type="EMBL" id="JAMGBD010000001">
    <property type="protein sequence ID" value="MCL6683019.1"/>
    <property type="molecule type" value="Genomic_DNA"/>
</dbReference>
<comment type="similarity">
    <text evidence="1">Belongs to the UPF0276 family.</text>
</comment>
<protein>
    <recommendedName>
        <fullName evidence="1">UPF0276 protein LZ536_03755</fullName>
    </recommendedName>
</protein>
<evidence type="ECO:0000256" key="1">
    <source>
        <dbReference type="HAMAP-Rule" id="MF_00697"/>
    </source>
</evidence>
<proteinExistence type="inferred from homology"/>
<dbReference type="InterPro" id="IPR007801">
    <property type="entry name" value="MbnB/TglH/ChrH"/>
</dbReference>
<dbReference type="Pfam" id="PF05114">
    <property type="entry name" value="MbnB_TglH_ChrH"/>
    <property type="match status" value="1"/>
</dbReference>
<organism evidence="2 3">
    <name type="scientific">Sphingomonas alba</name>
    <dbReference type="NCBI Taxonomy" id="2908208"/>
    <lineage>
        <taxon>Bacteria</taxon>
        <taxon>Pseudomonadati</taxon>
        <taxon>Pseudomonadota</taxon>
        <taxon>Alphaproteobacteria</taxon>
        <taxon>Sphingomonadales</taxon>
        <taxon>Sphingomonadaceae</taxon>
        <taxon>Sphingomonas</taxon>
    </lineage>
</organism>
<dbReference type="PANTHER" id="PTHR42194">
    <property type="entry name" value="UPF0276 PROTEIN HI_1600"/>
    <property type="match status" value="1"/>
</dbReference>
<dbReference type="Proteomes" id="UP001165363">
    <property type="component" value="Unassembled WGS sequence"/>
</dbReference>
<evidence type="ECO:0000313" key="2">
    <source>
        <dbReference type="EMBL" id="MCL6683019.1"/>
    </source>
</evidence>
<name>A0ABT0RK54_9SPHN</name>
<reference evidence="2" key="1">
    <citation type="submission" date="2022-05" db="EMBL/GenBank/DDBJ databases">
        <authorList>
            <person name="Jo J.-H."/>
            <person name="Im W.-T."/>
        </authorList>
    </citation>
    <scope>NUCLEOTIDE SEQUENCE</scope>
    <source>
        <strain evidence="2">SE158</strain>
    </source>
</reference>
<dbReference type="NCBIfam" id="NF003818">
    <property type="entry name" value="PRK05409.1"/>
    <property type="match status" value="1"/>
</dbReference>
<dbReference type="Gene3D" id="3.20.20.150">
    <property type="entry name" value="Divalent-metal-dependent TIM barrel enzymes"/>
    <property type="match status" value="1"/>
</dbReference>
<dbReference type="HAMAP" id="MF_00697">
    <property type="entry name" value="UPF0276"/>
    <property type="match status" value="1"/>
</dbReference>
<dbReference type="PANTHER" id="PTHR42194:SF1">
    <property type="entry name" value="UPF0276 PROTEIN HI_1600"/>
    <property type="match status" value="1"/>
</dbReference>